<sequence length="39" mass="4453">MSCPEQKAFIHKLHAVEVLTFTFLVLILCHPKQFSLLLG</sequence>
<accession>A0A2P2LB44</accession>
<name>A0A2P2LB44_RHIMU</name>
<dbReference type="EMBL" id="GGEC01034708">
    <property type="protein sequence ID" value="MBX15192.1"/>
    <property type="molecule type" value="Transcribed_RNA"/>
</dbReference>
<protein>
    <submittedName>
        <fullName evidence="1">Uncharacterized protein</fullName>
    </submittedName>
</protein>
<evidence type="ECO:0000313" key="1">
    <source>
        <dbReference type="EMBL" id="MBX15192.1"/>
    </source>
</evidence>
<reference evidence="1" key="1">
    <citation type="submission" date="2018-02" db="EMBL/GenBank/DDBJ databases">
        <title>Rhizophora mucronata_Transcriptome.</title>
        <authorList>
            <person name="Meera S.P."/>
            <person name="Sreeshan A."/>
            <person name="Augustine A."/>
        </authorList>
    </citation>
    <scope>NUCLEOTIDE SEQUENCE</scope>
    <source>
        <tissue evidence="1">Leaf</tissue>
    </source>
</reference>
<organism evidence="1">
    <name type="scientific">Rhizophora mucronata</name>
    <name type="common">Asiatic mangrove</name>
    <dbReference type="NCBI Taxonomy" id="61149"/>
    <lineage>
        <taxon>Eukaryota</taxon>
        <taxon>Viridiplantae</taxon>
        <taxon>Streptophyta</taxon>
        <taxon>Embryophyta</taxon>
        <taxon>Tracheophyta</taxon>
        <taxon>Spermatophyta</taxon>
        <taxon>Magnoliopsida</taxon>
        <taxon>eudicotyledons</taxon>
        <taxon>Gunneridae</taxon>
        <taxon>Pentapetalae</taxon>
        <taxon>rosids</taxon>
        <taxon>fabids</taxon>
        <taxon>Malpighiales</taxon>
        <taxon>Rhizophoraceae</taxon>
        <taxon>Rhizophora</taxon>
    </lineage>
</organism>
<proteinExistence type="predicted"/>
<dbReference type="AlphaFoldDB" id="A0A2P2LB44"/>